<organism evidence="2">
    <name type="scientific">Cryptosporidium canis</name>
    <dbReference type="NCBI Taxonomy" id="195482"/>
    <lineage>
        <taxon>Eukaryota</taxon>
        <taxon>Sar</taxon>
        <taxon>Alveolata</taxon>
        <taxon>Apicomplexa</taxon>
        <taxon>Conoidasida</taxon>
        <taxon>Coccidia</taxon>
        <taxon>Eucoccidiorida</taxon>
        <taxon>Eimeriorina</taxon>
        <taxon>Cryptosporidiidae</taxon>
        <taxon>Cryptosporidium</taxon>
    </lineage>
</organism>
<protein>
    <submittedName>
        <fullName evidence="2">Uncharacterized protein</fullName>
    </submittedName>
</protein>
<dbReference type="OrthoDB" id="344064at2759"/>
<feature type="compositionally biased region" description="Low complexity" evidence="1">
    <location>
        <begin position="10"/>
        <end position="28"/>
    </location>
</feature>
<proteinExistence type="predicted"/>
<reference evidence="2" key="1">
    <citation type="submission" date="2022-10" db="EMBL/GenBank/DDBJ databases">
        <title>Adaptive evolution leads to modifications in subtelomeric GC content in a zoonotic Cryptosporidium species.</title>
        <authorList>
            <person name="Li J."/>
            <person name="Feng Y."/>
            <person name="Xiao L."/>
        </authorList>
    </citation>
    <scope>NUCLEOTIDE SEQUENCE</scope>
    <source>
        <strain evidence="2">33844</strain>
    </source>
</reference>
<evidence type="ECO:0000313" key="2">
    <source>
        <dbReference type="EMBL" id="KAJ1604823.1"/>
    </source>
</evidence>
<sequence length="2050" mass="233632">MTEDQIKMASTDSLDSSSVSELSDENSLFFEEGTPNDVAASDNSLGDSVSELDEEELGLDISGLSSSDESISGRALLEPRQGSKGSKEDKKRVNVDDGIDCIFRVSADGQFFNSAEFSADLKDKVYSDYSIADLLVLEPYLHYDEEFDSKDGFQLDRTELLGDLRRRSAGAEHGFAVNGNRQIFQNGFIDLQYSHLGHPSAIYHDNCGLVFLGTIRGFCLIYLETDSAGCVVVDPINGLSSRITSISTSRSEDKALLFLSLATVDGDLHLWRLDVTRIKELLTHKCVPETRPDEGAAPRDNRDSSRCSVCFSGRAPAYHVKSPTEPGAEDKMETEREDSGEARALAECKAESGTATLLVSSQRHIKTGILSHEFVEIRNQDSANRLALLLSDLQGNLHVTLLADRLSSADGHLESSDREWVVQEKIFLYSSGEDAIHQLRPLPPPPLKRQDQDESGQRSGGTSRREIHPMDHYQFYLLAGRRGFYLISMLPHPALCKVVNLVDDLGGVNIEMSEEEISGVYLCWLRPSVISREAHSDRVQIRILASVSRFICIYDVVSFEEFESSDEVRVELRLTSVWTMFDSVNGVSSISDSIVALLMGSRGVYIYQIVEDYAGFNSTTRLTGDNRLSVVMQASPGDEDERRAQEAYLVIKGRQIGLVNQVSEMLVCIHRYSDHSRRLFVVSQSVTNDLQESIDLFTHSFVQCRTGRHVRVMLLLNDRIVSILMLFKSWIPFLEAEFNSNMEQIKCLIYDNLSWTRLLSSFIALYENRLPGLHTWISVDKRMVLNIIRNILNSLLDNVAGFHSRIEDSLLEDYLRQVMRLILDSSVRLQLWEYLFEELTAVVQSYRDVQLSLELAGQPERVHLLDYYLMSVVGRFIRGEVSWELLEGDFLRLLISWYKSHVVRFERLRAEGGQGFSTESRIEQVLREAQFVMVRVLRPDLQTLNPGGGNPWLVFVPLFKKYGFWTSYILLYLLSGRDPGDLFKRIIAQMSDLLTEELSRARHNEAVDWERDPVGAIDMRSQSRLEGNRTVQGYYYYIYSLFFRDAYPFDDDEISGLESSQLGRVSLSLDTGELIRTLCEETSVERLSIAQSNCDLLVLTSIRLYIYLLTELRRRKRSLLPLTEEWPVESDGNREEKIVRFEKLYLIMEERLELFIYRVLRAGESDRSPSRAYSADSGATLSGDLDLKTEILKGIVDRSDEFGASLNYFLGSYLNWQLFSMEGEADYRLVIGCFFKIVENLGRSLEQPECVSGLRSCMEYNLIMAIIASNRRNEGVNFLNMFLSCLGLDDSSPVEGGDLSSKEGSRLGSGCNKVEMNQRLCRILKRHSLYNLSLYLSIQVYDLESILDMYSKKHFINSDILRELYIMDEDDNNILFSLSYTLSTIEKGINYKVFDYDQVFILITRYTDLLNKIDPLNTIDLIIDILRRCLDDEFNSKSKNTVAYYVQTINGLDTKVRRLLLGRLLLYQSEESRADLLEELLLSGKTIYESRAGLERWNELINELIPPYLESRLAEGRDNDSSILGVLDYWYQSSVRCDSLLTTPFGRCFQLCKEHGNEYGMVYINQVFSVHPNLFSSGAQEMLGQIFSQCVFRFKSYLSRIRGLLEGRFKRETFTVDAKRISRDKSVLYSLEREEDGTPKGRRDLLTLWDELVEFTSFVYLYCFTNYSVEGSRPGPSQSDIYIGLYRDILRSLLEEMEDISARYDNKIFMEIAEELLLKRESQHSKLKLLGAELIIALYYILACFLLSNRSYLYLLNKYLLQFGFLSDLLFSSKLNKLFPNPTASYYTFIRPTLQLIISEARPAGTLESCRDPALSYPCKFWRHLALEMMDTKIFLDKCNDEVGQLFQGDLLHIFNSLVSAIRRATVIQLSDHSNDLPGCSRLGASEDKSRTRERYSKYGLRSHCAYCKQPLSVGEHEESRSKTQDSSLSYSVNFISAGANEPPFKDARHSILGAKSGENLIQIEGQTKSWVNASVDYDDVNEEEELSSCSRLHVFQCGNVFHRGCFYSSANTRFGSSSCEKSKMSKGAYMADRYSGSSCLHQYRVSFNG</sequence>
<accession>A0A9D5HUM6</accession>
<feature type="region of interest" description="Disordered" evidence="1">
    <location>
        <begin position="439"/>
        <end position="465"/>
    </location>
</feature>
<dbReference type="Proteomes" id="UP001067231">
    <property type="component" value="Unassembled WGS sequence"/>
</dbReference>
<dbReference type="EMBL" id="JAPCXC010000118">
    <property type="protein sequence ID" value="KAJ1604823.1"/>
    <property type="molecule type" value="Genomic_DNA"/>
</dbReference>
<gene>
    <name evidence="2" type="ORF">OJ253_3439</name>
</gene>
<comment type="caution">
    <text evidence="2">The sequence shown here is derived from an EMBL/GenBank/DDBJ whole genome shotgun (WGS) entry which is preliminary data.</text>
</comment>
<name>A0A9D5HUM6_9CRYT</name>
<feature type="compositionally biased region" description="Low complexity" evidence="1">
    <location>
        <begin position="59"/>
        <end position="73"/>
    </location>
</feature>
<evidence type="ECO:0000256" key="1">
    <source>
        <dbReference type="SAM" id="MobiDB-lite"/>
    </source>
</evidence>
<feature type="region of interest" description="Disordered" evidence="1">
    <location>
        <begin position="1"/>
        <end position="91"/>
    </location>
</feature>